<gene>
    <name evidence="2" type="ORF">QE399_003080</name>
</gene>
<dbReference type="SUPFAM" id="SSF51556">
    <property type="entry name" value="Metallo-dependent hydrolases"/>
    <property type="match status" value="1"/>
</dbReference>
<reference evidence="2 3" key="1">
    <citation type="submission" date="2023-08" db="EMBL/GenBank/DDBJ databases">
        <title>Functional and genomic diversity of the sorghum phyllosphere microbiome.</title>
        <authorList>
            <person name="Shade A."/>
        </authorList>
    </citation>
    <scope>NUCLEOTIDE SEQUENCE [LARGE SCALE GENOMIC DNA]</scope>
    <source>
        <strain evidence="2 3">SORGH_AS_0335</strain>
    </source>
</reference>
<dbReference type="PANTHER" id="PTHR35563">
    <property type="entry name" value="BARREL METAL-DEPENDENT HYDROLASE, PUTATIVE (AFU_ORTHOLOGUE AFUA_1G16240)-RELATED"/>
    <property type="match status" value="1"/>
</dbReference>
<dbReference type="Gene3D" id="3.20.20.140">
    <property type="entry name" value="Metal-dependent hydrolases"/>
    <property type="match status" value="1"/>
</dbReference>
<dbReference type="RefSeq" id="WP_309829978.1">
    <property type="nucleotide sequence ID" value="NZ_JAVIZX010000001.1"/>
</dbReference>
<organism evidence="2 3">
    <name type="scientific">Paracidovorax wautersii</name>
    <dbReference type="NCBI Taxonomy" id="1177982"/>
    <lineage>
        <taxon>Bacteria</taxon>
        <taxon>Pseudomonadati</taxon>
        <taxon>Pseudomonadota</taxon>
        <taxon>Betaproteobacteria</taxon>
        <taxon>Burkholderiales</taxon>
        <taxon>Comamonadaceae</taxon>
        <taxon>Paracidovorax</taxon>
    </lineage>
</organism>
<dbReference type="InterPro" id="IPR006680">
    <property type="entry name" value="Amidohydro-rel"/>
</dbReference>
<feature type="domain" description="Amidohydrolase-related" evidence="1">
    <location>
        <begin position="31"/>
        <end position="299"/>
    </location>
</feature>
<dbReference type="InterPro" id="IPR032466">
    <property type="entry name" value="Metal_Hydrolase"/>
</dbReference>
<keyword evidence="2" id="KW-0378">Hydrolase</keyword>
<accession>A0ABU1IEJ3</accession>
<proteinExistence type="predicted"/>
<evidence type="ECO:0000313" key="2">
    <source>
        <dbReference type="EMBL" id="MDR6215391.1"/>
    </source>
</evidence>
<keyword evidence="3" id="KW-1185">Reference proteome</keyword>
<dbReference type="EMBL" id="JAVIZX010000001">
    <property type="protein sequence ID" value="MDR6215391.1"/>
    <property type="molecule type" value="Genomic_DNA"/>
</dbReference>
<evidence type="ECO:0000259" key="1">
    <source>
        <dbReference type="Pfam" id="PF04909"/>
    </source>
</evidence>
<dbReference type="Proteomes" id="UP001267710">
    <property type="component" value="Unassembled WGS sequence"/>
</dbReference>
<dbReference type="InterPro" id="IPR052358">
    <property type="entry name" value="Aro_Compnd_Degr_Hydrolases"/>
</dbReference>
<name>A0ABU1IEJ3_9BURK</name>
<dbReference type="GO" id="GO:0016787">
    <property type="term" value="F:hydrolase activity"/>
    <property type="evidence" value="ECO:0007669"/>
    <property type="project" value="UniProtKB-KW"/>
</dbReference>
<comment type="caution">
    <text evidence="2">The sequence shown here is derived from an EMBL/GenBank/DDBJ whole genome shotgun (WGS) entry which is preliminary data.</text>
</comment>
<sequence length="303" mass="32301">MPGTQDISVHARVPHSVGTNRPSRVLPVLACDSHMHIFDARFAPSPHWARTPPHAPVAAYQQLQQRLGTARTVVVTPSTYGTDNACTLDALDQFGDSARGVAVVDAAVSDDALAQLAARRVRGLRVNFVSPQSWGTTTPEMLATLASKVARHADCGGWHIQVFAQPEQIVALAPRLKALPVPLVIDHMGRIDPAEGPGGGAYRVLRELLDAGDTWVKLSGAYMRSTAHGPGYADTLPLGHALVQAAPDRLVWGSDWPHTTEAPGTVNDADLVDLLQAWAGSPAVMDRILVDNPARLYGFAPAP</sequence>
<evidence type="ECO:0000313" key="3">
    <source>
        <dbReference type="Proteomes" id="UP001267710"/>
    </source>
</evidence>
<dbReference type="PANTHER" id="PTHR35563:SF2">
    <property type="entry name" value="BARREL METAL-DEPENDENT HYDROLASE, PUTATIVE (AFU_ORTHOLOGUE AFUA_1G16240)-RELATED"/>
    <property type="match status" value="1"/>
</dbReference>
<dbReference type="Pfam" id="PF04909">
    <property type="entry name" value="Amidohydro_2"/>
    <property type="match status" value="1"/>
</dbReference>
<protein>
    <submittedName>
        <fullName evidence="2">TIM-barrel fold metal-dependent hydrolase</fullName>
    </submittedName>
</protein>